<evidence type="ECO:0000256" key="6">
    <source>
        <dbReference type="ARBA" id="ARBA00023136"/>
    </source>
</evidence>
<evidence type="ECO:0000256" key="4">
    <source>
        <dbReference type="ARBA" id="ARBA00022989"/>
    </source>
</evidence>
<feature type="transmembrane region" description="Helical" evidence="13">
    <location>
        <begin position="291"/>
        <end position="313"/>
    </location>
</feature>
<evidence type="ECO:0000256" key="12">
    <source>
        <dbReference type="ARBA" id="ARBA00023288"/>
    </source>
</evidence>
<feature type="transmembrane region" description="Helical" evidence="13">
    <location>
        <begin position="122"/>
        <end position="142"/>
    </location>
</feature>
<keyword evidence="8" id="KW-1015">Disulfide bond</keyword>
<reference evidence="16" key="2">
    <citation type="submission" date="2025-08" db="UniProtKB">
        <authorList>
            <consortium name="RefSeq"/>
        </authorList>
    </citation>
    <scope>IDENTIFICATION</scope>
    <source>
        <strain evidence="16">S238N-H82</strain>
        <tissue evidence="16">Testes</tissue>
    </source>
</reference>
<keyword evidence="3 13" id="KW-0812">Transmembrane</keyword>
<dbReference type="CDD" id="cd14970">
    <property type="entry name" value="7tmA_Opioid_R-like"/>
    <property type="match status" value="1"/>
</dbReference>
<dbReference type="GO" id="GO:0004930">
    <property type="term" value="F:G protein-coupled receptor activity"/>
    <property type="evidence" value="ECO:0000318"/>
    <property type="project" value="GO_Central"/>
</dbReference>
<organism evidence="15 16">
    <name type="scientific">Branchiostoma floridae</name>
    <name type="common">Florida lancelet</name>
    <name type="synonym">Amphioxus</name>
    <dbReference type="NCBI Taxonomy" id="7739"/>
    <lineage>
        <taxon>Eukaryota</taxon>
        <taxon>Metazoa</taxon>
        <taxon>Chordata</taxon>
        <taxon>Cephalochordata</taxon>
        <taxon>Leptocardii</taxon>
        <taxon>Amphioxiformes</taxon>
        <taxon>Branchiostomatidae</taxon>
        <taxon>Branchiostoma</taxon>
    </lineage>
</organism>
<evidence type="ECO:0000256" key="11">
    <source>
        <dbReference type="ARBA" id="ARBA00023224"/>
    </source>
</evidence>
<dbReference type="Proteomes" id="UP000001554">
    <property type="component" value="Chromosome 2"/>
</dbReference>
<dbReference type="PRINTS" id="PR00246">
    <property type="entry name" value="SOMATOSTATNR"/>
</dbReference>
<accession>A0A9J7MGM3</accession>
<keyword evidence="9" id="KW-0675">Receptor</keyword>
<dbReference type="GO" id="GO:0042923">
    <property type="term" value="F:neuropeptide binding"/>
    <property type="evidence" value="ECO:0000318"/>
    <property type="project" value="GO_Central"/>
</dbReference>
<evidence type="ECO:0000256" key="13">
    <source>
        <dbReference type="SAM" id="Phobius"/>
    </source>
</evidence>
<dbReference type="PRINTS" id="PR00237">
    <property type="entry name" value="GPCRRHODOPSN"/>
</dbReference>
<keyword evidence="2" id="KW-1003">Cell membrane</keyword>
<protein>
    <submittedName>
        <fullName evidence="16">Somatostatin receptor type 5-like</fullName>
    </submittedName>
</protein>
<evidence type="ECO:0000259" key="14">
    <source>
        <dbReference type="PROSITE" id="PS50262"/>
    </source>
</evidence>
<dbReference type="RefSeq" id="XP_035667130.1">
    <property type="nucleotide sequence ID" value="XM_035811237.1"/>
</dbReference>
<dbReference type="SMART" id="SM01381">
    <property type="entry name" value="7TM_GPCR_Srsx"/>
    <property type="match status" value="1"/>
</dbReference>
<dbReference type="InterPro" id="IPR017452">
    <property type="entry name" value="GPCR_Rhodpsn_7TM"/>
</dbReference>
<feature type="transmembrane region" description="Helical" evidence="13">
    <location>
        <begin position="253"/>
        <end position="271"/>
    </location>
</feature>
<evidence type="ECO:0000313" key="15">
    <source>
        <dbReference type="Proteomes" id="UP000001554"/>
    </source>
</evidence>
<dbReference type="Gene3D" id="1.20.1070.10">
    <property type="entry name" value="Rhodopsin 7-helix transmembrane proteins"/>
    <property type="match status" value="1"/>
</dbReference>
<gene>
    <name evidence="16" type="primary">LOC118409868</name>
</gene>
<dbReference type="GO" id="GO:0005886">
    <property type="term" value="C:plasma membrane"/>
    <property type="evidence" value="ECO:0000318"/>
    <property type="project" value="GO_Central"/>
</dbReference>
<dbReference type="KEGG" id="bfo:118409868"/>
<dbReference type="PROSITE" id="PS50262">
    <property type="entry name" value="G_PROTEIN_RECEP_F1_2"/>
    <property type="match status" value="1"/>
</dbReference>
<keyword evidence="4 13" id="KW-1133">Transmembrane helix</keyword>
<keyword evidence="15" id="KW-1185">Reference proteome</keyword>
<dbReference type="GO" id="GO:0043005">
    <property type="term" value="C:neuron projection"/>
    <property type="evidence" value="ECO:0000318"/>
    <property type="project" value="GO_Central"/>
</dbReference>
<keyword evidence="11" id="KW-0807">Transducer</keyword>
<dbReference type="AlphaFoldDB" id="A0A9J7MGM3"/>
<evidence type="ECO:0000256" key="7">
    <source>
        <dbReference type="ARBA" id="ARBA00023139"/>
    </source>
</evidence>
<evidence type="ECO:0000256" key="8">
    <source>
        <dbReference type="ARBA" id="ARBA00023157"/>
    </source>
</evidence>
<feature type="transmembrane region" description="Helical" evidence="13">
    <location>
        <begin position="154"/>
        <end position="180"/>
    </location>
</feature>
<dbReference type="GeneID" id="118409868"/>
<dbReference type="InterPro" id="IPR000276">
    <property type="entry name" value="GPCR_Rhodpsn"/>
</dbReference>
<evidence type="ECO:0000256" key="3">
    <source>
        <dbReference type="ARBA" id="ARBA00022692"/>
    </source>
</evidence>
<feature type="transmembrane region" description="Helical" evidence="13">
    <location>
        <begin position="77"/>
        <end position="102"/>
    </location>
</feature>
<evidence type="ECO:0000256" key="5">
    <source>
        <dbReference type="ARBA" id="ARBA00023040"/>
    </source>
</evidence>
<evidence type="ECO:0000256" key="2">
    <source>
        <dbReference type="ARBA" id="ARBA00022475"/>
    </source>
</evidence>
<dbReference type="GO" id="GO:0007218">
    <property type="term" value="P:neuropeptide signaling pathway"/>
    <property type="evidence" value="ECO:0000318"/>
    <property type="project" value="GO_Central"/>
</dbReference>
<feature type="domain" description="G-protein coupled receptors family 1 profile" evidence="14">
    <location>
        <begin position="56"/>
        <end position="311"/>
    </location>
</feature>
<dbReference type="InterPro" id="IPR000586">
    <property type="entry name" value="Somatstn_rcpt"/>
</dbReference>
<evidence type="ECO:0000256" key="10">
    <source>
        <dbReference type="ARBA" id="ARBA00023180"/>
    </source>
</evidence>
<comment type="subcellular location">
    <subcellularLocation>
        <location evidence="1">Cell membrane</location>
        <topology evidence="1">Multi-pass membrane protein</topology>
    </subcellularLocation>
</comment>
<evidence type="ECO:0000313" key="16">
    <source>
        <dbReference type="RefSeq" id="XP_035667130.1"/>
    </source>
</evidence>
<keyword evidence="12" id="KW-0449">Lipoprotein</keyword>
<dbReference type="GO" id="GO:0004994">
    <property type="term" value="F:somatostatin receptor activity"/>
    <property type="evidence" value="ECO:0007669"/>
    <property type="project" value="InterPro"/>
</dbReference>
<dbReference type="SUPFAM" id="SSF81321">
    <property type="entry name" value="Family A G protein-coupled receptor-like"/>
    <property type="match status" value="1"/>
</dbReference>
<dbReference type="Pfam" id="PF00001">
    <property type="entry name" value="7tm_1"/>
    <property type="match status" value="1"/>
</dbReference>
<name>A0A9J7MGM3_BRAFL</name>
<keyword evidence="6 13" id="KW-0472">Membrane</keyword>
<dbReference type="OrthoDB" id="6076970at2759"/>
<evidence type="ECO:0000256" key="1">
    <source>
        <dbReference type="ARBA" id="ARBA00004651"/>
    </source>
</evidence>
<keyword evidence="7" id="KW-0564">Palmitate</keyword>
<reference evidence="15" key="1">
    <citation type="journal article" date="2020" name="Nat. Ecol. Evol.">
        <title>Deeply conserved synteny resolves early events in vertebrate evolution.</title>
        <authorList>
            <person name="Simakov O."/>
            <person name="Marletaz F."/>
            <person name="Yue J.X."/>
            <person name="O'Connell B."/>
            <person name="Jenkins J."/>
            <person name="Brandt A."/>
            <person name="Calef R."/>
            <person name="Tung C.H."/>
            <person name="Huang T.K."/>
            <person name="Schmutz J."/>
            <person name="Satoh N."/>
            <person name="Yu J.K."/>
            <person name="Putnam N.H."/>
            <person name="Green R.E."/>
            <person name="Rokhsar D.S."/>
        </authorList>
    </citation>
    <scope>NUCLEOTIDE SEQUENCE [LARGE SCALE GENOMIC DNA]</scope>
    <source>
        <strain evidence="15">S238N-H82</strain>
    </source>
</reference>
<feature type="transmembrane region" description="Helical" evidence="13">
    <location>
        <begin position="200"/>
        <end position="228"/>
    </location>
</feature>
<evidence type="ECO:0000256" key="9">
    <source>
        <dbReference type="ARBA" id="ARBA00023170"/>
    </source>
</evidence>
<sequence length="384" mass="42723">MFLSDTVTTMNASAAVNWSSANGMDGFLTPQPASDVITAIVAPTVYGLVTAVGLVGNLLVIYTLLRHTKIKDATSYYILNLALADAFFMLGVPFISASSAMGRWVFGRAMCKIVLSMDAMNMFNSVFNVAVLSVDRYLAIVCATSRPDLRRPKVAAAVSLSVWAAAFLLSIPVMTVSTTVVMWDGNYMCRLDWPAENALIWYKVFTSYMFVIGFVVPLAVISVSYILVVRHLKQNESTHTQVARVASRTRTKVTHTVLAMIVTFVICWLPFHLCQLVNLIADLQPTSAVAVVLHVTMVMSYANSCANPILYVFTSQKFRQSLRSALRLRQTEPRAADPPSYYLRTRETSVARRRREENVFFEEERCQVNISTAPQDVVMYETSV</sequence>
<dbReference type="PANTHER" id="PTHR24229">
    <property type="entry name" value="NEUROPEPTIDES RECEPTOR"/>
    <property type="match status" value="1"/>
</dbReference>
<proteinExistence type="predicted"/>
<dbReference type="PANTHER" id="PTHR24229:SF112">
    <property type="entry name" value="CHEMOKINE-LIKE RECEPTOR 1"/>
    <property type="match status" value="1"/>
</dbReference>
<keyword evidence="10" id="KW-0325">Glycoprotein</keyword>
<keyword evidence="5" id="KW-0297">G-protein coupled receptor</keyword>
<feature type="transmembrane region" description="Helical" evidence="13">
    <location>
        <begin position="36"/>
        <end position="65"/>
    </location>
</feature>
<dbReference type="FunFam" id="1.20.1070.10:FF:000060">
    <property type="entry name" value="Somatostatin receptor type 1"/>
    <property type="match status" value="1"/>
</dbReference>